<feature type="signal peptide" evidence="12">
    <location>
        <begin position="1"/>
        <end position="30"/>
    </location>
</feature>
<dbReference type="Proteomes" id="UP000282106">
    <property type="component" value="Unassembled WGS sequence"/>
</dbReference>
<evidence type="ECO:0000256" key="6">
    <source>
        <dbReference type="ARBA" id="ARBA00022729"/>
    </source>
</evidence>
<evidence type="ECO:0000256" key="4">
    <source>
        <dbReference type="ARBA" id="ARBA00022496"/>
    </source>
</evidence>
<dbReference type="InterPro" id="IPR012910">
    <property type="entry name" value="Plug_dom"/>
</dbReference>
<feature type="chain" id="PRO_5018264050" evidence="12">
    <location>
        <begin position="31"/>
        <end position="779"/>
    </location>
</feature>
<evidence type="ECO:0000256" key="7">
    <source>
        <dbReference type="ARBA" id="ARBA00023004"/>
    </source>
</evidence>
<feature type="region of interest" description="Disordered" evidence="11">
    <location>
        <begin position="275"/>
        <end position="301"/>
    </location>
</feature>
<keyword evidence="5" id="KW-0812">Transmembrane</keyword>
<keyword evidence="9" id="KW-0472">Membrane</keyword>
<dbReference type="InterPro" id="IPR036942">
    <property type="entry name" value="Beta-barrel_TonB_sf"/>
</dbReference>
<sequence length="779" mass="85631">MTTPNRSARWRPNPGLLAAPLLGLAAMAGAQEAATEPSAAPLDSIPVQTAPTDETVVQLESVVVRAGRAAGPAEPLSSGLDGASHTQPLSIVSYSIEELMAFGARDQREALEAVASVIAPVSFQLQPQGAYSLRGFDAYLLRDGFASFGSYGDRDSLAGIERIDFVKGPGSSLNSGALGLPPGGAIDIHSRWAGTRRQLSLAAGGSRYQQRNYLVDLDSGDLLPVLSLALAAERGEGGGFFDWAVLDHQKVRPSLSLRGFGGRLSFYYEDSRRTQKDYPGLPSTGTLDSSGFSIPDSRSVMDPDVPLSHTRTRAQGVDGLLPITEWLELSAAARQLESQIDQAAQYVSSNTPDYAPLLPSTFQRLSGTYDGETVEKQARARLTARSPDWTLAGVELGRWTGWLSYGGEDGPDHIELYTGLAAPIDLAEPRYTRWAEPILPFAQSDSRFHIRNLSAGLQWRYGGWLNAFYGGTRTRATVDFRQSSVTDQLIRDLLGEDALAALQPLLDPLLQNPLLQGTGLFVDRRDRYDLAARQYGLAAKLWKAYSDQDEDGLWLFYGRGEGHQFRAYFTGTESPKPELSEQREFGLRLVNSDWGRLEAAHFDIRRRNVPTLNPNDPTGLSQISTGLQSVRGYDLEASLNAPYRFWDRFTLNASAAWLRSRLEEDNSYPVGNRLPGVPARRWRGQLVAELLRVPANLRVFGTYRCQSASEGDLGNNFTVPGRCLSDAGATLGWRDFSIDLAVNNLTDVHYYEPYTYLFNGVIPGEARNLRLILAYRFRH</sequence>
<dbReference type="Pfam" id="PF07715">
    <property type="entry name" value="Plug"/>
    <property type="match status" value="1"/>
</dbReference>
<dbReference type="EMBL" id="RJVO01000002">
    <property type="protein sequence ID" value="ROH91711.1"/>
    <property type="molecule type" value="Genomic_DNA"/>
</dbReference>
<dbReference type="InParanoid" id="A0A3N0VG99"/>
<dbReference type="SUPFAM" id="SSF56935">
    <property type="entry name" value="Porins"/>
    <property type="match status" value="1"/>
</dbReference>
<gene>
    <name evidence="14" type="ORF">ED208_04815</name>
</gene>
<evidence type="ECO:0000256" key="5">
    <source>
        <dbReference type="ARBA" id="ARBA00022692"/>
    </source>
</evidence>
<evidence type="ECO:0000256" key="12">
    <source>
        <dbReference type="SAM" id="SignalP"/>
    </source>
</evidence>
<name>A0A3N0VG99_9GAMM</name>
<keyword evidence="15" id="KW-1185">Reference proteome</keyword>
<feature type="domain" description="TonB-dependent receptor plug" evidence="13">
    <location>
        <begin position="87"/>
        <end position="176"/>
    </location>
</feature>
<dbReference type="InterPro" id="IPR037066">
    <property type="entry name" value="Plug_dom_sf"/>
</dbReference>
<evidence type="ECO:0000256" key="11">
    <source>
        <dbReference type="SAM" id="MobiDB-lite"/>
    </source>
</evidence>
<evidence type="ECO:0000313" key="15">
    <source>
        <dbReference type="Proteomes" id="UP000282106"/>
    </source>
</evidence>
<dbReference type="RefSeq" id="WP_123210755.1">
    <property type="nucleotide sequence ID" value="NZ_RJVO01000002.1"/>
</dbReference>
<organism evidence="14 15">
    <name type="scientific">Stagnimonas aquatica</name>
    <dbReference type="NCBI Taxonomy" id="2689987"/>
    <lineage>
        <taxon>Bacteria</taxon>
        <taxon>Pseudomonadati</taxon>
        <taxon>Pseudomonadota</taxon>
        <taxon>Gammaproteobacteria</taxon>
        <taxon>Nevskiales</taxon>
        <taxon>Nevskiaceae</taxon>
        <taxon>Stagnimonas</taxon>
    </lineage>
</organism>
<evidence type="ECO:0000256" key="10">
    <source>
        <dbReference type="ARBA" id="ARBA00023237"/>
    </source>
</evidence>
<protein>
    <submittedName>
        <fullName evidence="14">TonB-dependent receptor</fullName>
    </submittedName>
</protein>
<keyword evidence="6 12" id="KW-0732">Signal</keyword>
<comment type="subcellular location">
    <subcellularLocation>
        <location evidence="1">Cell outer membrane</location>
        <topology evidence="1">Multi-pass membrane protein</topology>
    </subcellularLocation>
</comment>
<keyword evidence="14" id="KW-0675">Receptor</keyword>
<dbReference type="Gene3D" id="2.40.170.20">
    <property type="entry name" value="TonB-dependent receptor, beta-barrel domain"/>
    <property type="match status" value="1"/>
</dbReference>
<dbReference type="InterPro" id="IPR039426">
    <property type="entry name" value="TonB-dep_rcpt-like"/>
</dbReference>
<proteinExistence type="predicted"/>
<dbReference type="Gene3D" id="2.170.130.10">
    <property type="entry name" value="TonB-dependent receptor, plug domain"/>
    <property type="match status" value="1"/>
</dbReference>
<keyword evidence="2" id="KW-0813">Transport</keyword>
<dbReference type="AlphaFoldDB" id="A0A3N0VG99"/>
<evidence type="ECO:0000256" key="9">
    <source>
        <dbReference type="ARBA" id="ARBA00023136"/>
    </source>
</evidence>
<reference evidence="14 15" key="1">
    <citation type="submission" date="2018-10" db="EMBL/GenBank/DDBJ databases">
        <authorList>
            <person name="Chen W.-M."/>
        </authorList>
    </citation>
    <scope>NUCLEOTIDE SEQUENCE [LARGE SCALE GENOMIC DNA]</scope>
    <source>
        <strain evidence="14 15">THS-13</strain>
    </source>
</reference>
<dbReference type="PANTHER" id="PTHR32552">
    <property type="entry name" value="FERRICHROME IRON RECEPTOR-RELATED"/>
    <property type="match status" value="1"/>
</dbReference>
<keyword evidence="3" id="KW-1134">Transmembrane beta strand</keyword>
<evidence type="ECO:0000256" key="3">
    <source>
        <dbReference type="ARBA" id="ARBA00022452"/>
    </source>
</evidence>
<dbReference type="GO" id="GO:0009279">
    <property type="term" value="C:cell outer membrane"/>
    <property type="evidence" value="ECO:0007669"/>
    <property type="project" value="UniProtKB-SubCell"/>
</dbReference>
<evidence type="ECO:0000256" key="2">
    <source>
        <dbReference type="ARBA" id="ARBA00022448"/>
    </source>
</evidence>
<keyword evidence="8" id="KW-0406">Ion transport</keyword>
<comment type="caution">
    <text evidence="14">The sequence shown here is derived from an EMBL/GenBank/DDBJ whole genome shotgun (WGS) entry which is preliminary data.</text>
</comment>
<evidence type="ECO:0000256" key="8">
    <source>
        <dbReference type="ARBA" id="ARBA00023065"/>
    </source>
</evidence>
<evidence type="ECO:0000313" key="14">
    <source>
        <dbReference type="EMBL" id="ROH91711.1"/>
    </source>
</evidence>
<feature type="compositionally biased region" description="Polar residues" evidence="11">
    <location>
        <begin position="283"/>
        <end position="292"/>
    </location>
</feature>
<evidence type="ECO:0000259" key="13">
    <source>
        <dbReference type="Pfam" id="PF07715"/>
    </source>
</evidence>
<accession>A0A3N0VG99</accession>
<keyword evidence="7" id="KW-0408">Iron</keyword>
<keyword evidence="4" id="KW-0410">Iron transport</keyword>
<keyword evidence="10" id="KW-0998">Cell outer membrane</keyword>
<dbReference type="GO" id="GO:0015344">
    <property type="term" value="F:siderophore uptake transmembrane transporter activity"/>
    <property type="evidence" value="ECO:0007669"/>
    <property type="project" value="TreeGrafter"/>
</dbReference>
<evidence type="ECO:0000256" key="1">
    <source>
        <dbReference type="ARBA" id="ARBA00004571"/>
    </source>
</evidence>
<dbReference type="PANTHER" id="PTHR32552:SF68">
    <property type="entry name" value="FERRICHROME OUTER MEMBRANE TRANSPORTER_PHAGE RECEPTOR"/>
    <property type="match status" value="1"/>
</dbReference>